<keyword evidence="2" id="KW-0012">Acyltransferase</keyword>
<evidence type="ECO:0000313" key="5">
    <source>
        <dbReference type="Proteomes" id="UP000830116"/>
    </source>
</evidence>
<dbReference type="InterPro" id="IPR051016">
    <property type="entry name" value="Diverse_Substrate_AcTransf"/>
</dbReference>
<sequence>MSKLISNYEVLVTIKSASAKYATDKGTSMNPSLNIRKAKSGDSHIILSLIKELAEYEKLPHEVVTNAEELEKELFTEKSPVEVLIAEWDQQPVGFALFFHNFSTWLGKKGIYLEDLYVQPHLRGKGIGKALLKTIAQIAVARNCGRVEWSVLDWNKPAIDFYESLKAVPMSEWTVYRLTGSALSTFSQE</sequence>
<dbReference type="Pfam" id="PF00583">
    <property type="entry name" value="Acetyltransf_1"/>
    <property type="match status" value="1"/>
</dbReference>
<gene>
    <name evidence="4" type="ORF">MNR06_02250</name>
</gene>
<dbReference type="SUPFAM" id="SSF55729">
    <property type="entry name" value="Acyl-CoA N-acyltransferases (Nat)"/>
    <property type="match status" value="1"/>
</dbReference>
<evidence type="ECO:0000259" key="3">
    <source>
        <dbReference type="PROSITE" id="PS51186"/>
    </source>
</evidence>
<organism evidence="4 5">
    <name type="scientific">Bdellovibrio reynosensis</name>
    <dbReference type="NCBI Taxonomy" id="2835041"/>
    <lineage>
        <taxon>Bacteria</taxon>
        <taxon>Pseudomonadati</taxon>
        <taxon>Bdellovibrionota</taxon>
        <taxon>Bdellovibrionia</taxon>
        <taxon>Bdellovibrionales</taxon>
        <taxon>Pseudobdellovibrionaceae</taxon>
        <taxon>Bdellovibrio</taxon>
    </lineage>
</organism>
<evidence type="ECO:0000256" key="2">
    <source>
        <dbReference type="ARBA" id="ARBA00023315"/>
    </source>
</evidence>
<accession>A0ABY4CAH4</accession>
<keyword evidence="1" id="KW-0808">Transferase</keyword>
<dbReference type="Proteomes" id="UP000830116">
    <property type="component" value="Chromosome"/>
</dbReference>
<keyword evidence="5" id="KW-1185">Reference proteome</keyword>
<dbReference type="InterPro" id="IPR000182">
    <property type="entry name" value="GNAT_dom"/>
</dbReference>
<dbReference type="CDD" id="cd04301">
    <property type="entry name" value="NAT_SF"/>
    <property type="match status" value="1"/>
</dbReference>
<dbReference type="PANTHER" id="PTHR10545:SF29">
    <property type="entry name" value="GH14572P-RELATED"/>
    <property type="match status" value="1"/>
</dbReference>
<dbReference type="InterPro" id="IPR016181">
    <property type="entry name" value="Acyl_CoA_acyltransferase"/>
</dbReference>
<name>A0ABY4CAH4_9BACT</name>
<proteinExistence type="predicted"/>
<evidence type="ECO:0000256" key="1">
    <source>
        <dbReference type="ARBA" id="ARBA00022679"/>
    </source>
</evidence>
<dbReference type="PANTHER" id="PTHR10545">
    <property type="entry name" value="DIAMINE N-ACETYLTRANSFERASE"/>
    <property type="match status" value="1"/>
</dbReference>
<feature type="domain" description="N-acetyltransferase" evidence="3">
    <location>
        <begin position="33"/>
        <end position="189"/>
    </location>
</feature>
<protein>
    <submittedName>
        <fullName evidence="4">GNAT family N-acetyltransferase</fullName>
    </submittedName>
</protein>
<reference evidence="4" key="1">
    <citation type="submission" date="2022-03" db="EMBL/GenBank/DDBJ databases">
        <title>Genome Identification and Characterization of new species Bdellovibrio reynosense LBG001 sp. nov. from a Mexico soil sample.</title>
        <authorList>
            <person name="Camilli A."/>
            <person name="Ajao Y."/>
            <person name="Guo X."/>
        </authorList>
    </citation>
    <scope>NUCLEOTIDE SEQUENCE</scope>
    <source>
        <strain evidence="4">LBG001</strain>
    </source>
</reference>
<dbReference type="Gene3D" id="3.40.630.30">
    <property type="match status" value="1"/>
</dbReference>
<dbReference type="EMBL" id="CP093442">
    <property type="protein sequence ID" value="UOF01774.1"/>
    <property type="molecule type" value="Genomic_DNA"/>
</dbReference>
<dbReference type="PROSITE" id="PS51186">
    <property type="entry name" value="GNAT"/>
    <property type="match status" value="1"/>
</dbReference>
<evidence type="ECO:0000313" key="4">
    <source>
        <dbReference type="EMBL" id="UOF01774.1"/>
    </source>
</evidence>